<dbReference type="InterPro" id="IPR012349">
    <property type="entry name" value="Split_barrel_FMN-bd"/>
</dbReference>
<dbReference type="InterPro" id="IPR011576">
    <property type="entry name" value="Pyridox_Oxase_N"/>
</dbReference>
<gene>
    <name evidence="2" type="ORF">FK268_01470</name>
</gene>
<comment type="caution">
    <text evidence="2">The sequence shown here is derived from an EMBL/GenBank/DDBJ whole genome shotgun (WGS) entry which is preliminary data.</text>
</comment>
<dbReference type="Proteomes" id="UP000319792">
    <property type="component" value="Unassembled WGS sequence"/>
</dbReference>
<keyword evidence="3" id="KW-1185">Reference proteome</keyword>
<dbReference type="Gene3D" id="2.30.110.10">
    <property type="entry name" value="Electron Transport, Fmn-binding Protein, Chain A"/>
    <property type="match status" value="1"/>
</dbReference>
<dbReference type="OrthoDB" id="115989at2"/>
<evidence type="ECO:0000313" key="3">
    <source>
        <dbReference type="Proteomes" id="UP000319792"/>
    </source>
</evidence>
<proteinExistence type="predicted"/>
<dbReference type="SUPFAM" id="SSF50475">
    <property type="entry name" value="FMN-binding split barrel"/>
    <property type="match status" value="1"/>
</dbReference>
<evidence type="ECO:0000313" key="2">
    <source>
        <dbReference type="EMBL" id="TWS25950.1"/>
    </source>
</evidence>
<dbReference type="AlphaFoldDB" id="A0A5C5RU14"/>
<dbReference type="Pfam" id="PF01243">
    <property type="entry name" value="PNPOx_N"/>
    <property type="match status" value="1"/>
</dbReference>
<organism evidence="2 3">
    <name type="scientific">Tsukamurella sputi</name>
    <dbReference type="NCBI Taxonomy" id="2591848"/>
    <lineage>
        <taxon>Bacteria</taxon>
        <taxon>Bacillati</taxon>
        <taxon>Actinomycetota</taxon>
        <taxon>Actinomycetes</taxon>
        <taxon>Mycobacteriales</taxon>
        <taxon>Tsukamurellaceae</taxon>
        <taxon>Tsukamurella</taxon>
    </lineage>
</organism>
<protein>
    <submittedName>
        <fullName evidence="2">Pyridoxamine 5'-phosphate oxidase family protein</fullName>
    </submittedName>
</protein>
<evidence type="ECO:0000259" key="1">
    <source>
        <dbReference type="Pfam" id="PF01243"/>
    </source>
</evidence>
<reference evidence="2 3" key="2">
    <citation type="submission" date="2019-08" db="EMBL/GenBank/DDBJ databases">
        <title>Tsukamurella conjunctivitidis sp. nov., Tsukamurella assacharolytica sp. nov. and Tsukamurella sputae sp. nov. isolated from patients with conjunctivitis, bacteraemia (lymphoma) and respiratory infection (sputum) in Hong Kong.</title>
        <authorList>
            <person name="Fok K.M.N."/>
            <person name="Fong J.Y.H."/>
        </authorList>
    </citation>
    <scope>NUCLEOTIDE SEQUENCE [LARGE SCALE GENOMIC DNA]</scope>
    <source>
        <strain evidence="2 3">HKU70</strain>
    </source>
</reference>
<accession>A0A5C5RU14</accession>
<reference evidence="2 3" key="1">
    <citation type="submission" date="2019-06" db="EMBL/GenBank/DDBJ databases">
        <authorList>
            <person name="Teng J.L.L."/>
            <person name="Lee H.H."/>
            <person name="Lau S.K.P."/>
            <person name="Woo P.C.Y."/>
        </authorList>
    </citation>
    <scope>NUCLEOTIDE SEQUENCE [LARGE SCALE GENOMIC DNA]</scope>
    <source>
        <strain evidence="2 3">HKU70</strain>
    </source>
</reference>
<name>A0A5C5RU14_9ACTN</name>
<dbReference type="PANTHER" id="PTHR39336:SF1">
    <property type="entry name" value="PYRIDOXAMINE PHOSPHATE OXIDASE FAMILY PROTEIN (AFU_ORTHOLOGUE AFUA_6G11440)"/>
    <property type="match status" value="1"/>
</dbReference>
<sequence length="181" mass="20301">MATQYEHITERLQDFIASQQMYFVGTAAPDGRVNVSPKGLDSLRVLGENRVIWLNGTGSGNETAAHLLRNPRITVMFCAFEGKPLILRLYGTARAVHEGDQEWDELIAHFPPMLGARNIFDVAVDLVQTSCGFGVPLYEYEGQRTLMDSWAENKGEDGLLRYHRERNTLSIDGFPTGMPVR</sequence>
<dbReference type="RefSeq" id="WP_146430439.1">
    <property type="nucleotide sequence ID" value="NZ_VIGV01000001.1"/>
</dbReference>
<dbReference type="EMBL" id="VIGV01000001">
    <property type="protein sequence ID" value="TWS25950.1"/>
    <property type="molecule type" value="Genomic_DNA"/>
</dbReference>
<feature type="domain" description="Pyridoxamine 5'-phosphate oxidase N-terminal" evidence="1">
    <location>
        <begin position="8"/>
        <end position="131"/>
    </location>
</feature>
<dbReference type="PANTHER" id="PTHR39336">
    <property type="entry name" value="PYRIDOXAMINE PHOSPHATE OXIDASE FAMILY PROTEIN (AFU_ORTHOLOGUE AFUA_6G11440)"/>
    <property type="match status" value="1"/>
</dbReference>